<organism evidence="2 3">
    <name type="scientific">Ensete ventricosum</name>
    <name type="common">Abyssinian banana</name>
    <name type="synonym">Musa ensete</name>
    <dbReference type="NCBI Taxonomy" id="4639"/>
    <lineage>
        <taxon>Eukaryota</taxon>
        <taxon>Viridiplantae</taxon>
        <taxon>Streptophyta</taxon>
        <taxon>Embryophyta</taxon>
        <taxon>Tracheophyta</taxon>
        <taxon>Spermatophyta</taxon>
        <taxon>Magnoliopsida</taxon>
        <taxon>Liliopsida</taxon>
        <taxon>Zingiberales</taxon>
        <taxon>Musaceae</taxon>
        <taxon>Ensete</taxon>
    </lineage>
</organism>
<evidence type="ECO:0000313" key="3">
    <source>
        <dbReference type="Proteomes" id="UP000287651"/>
    </source>
</evidence>
<sequence>MRAWTTPALSVALHVLGTKLPSGPSPLLLPLADLIPSRNHLHLKDHKKKKKKKKKKEKKKRKREREEEKKEGR</sequence>
<dbReference type="Proteomes" id="UP000287651">
    <property type="component" value="Unassembled WGS sequence"/>
</dbReference>
<accession>A0A426YS80</accession>
<protein>
    <submittedName>
        <fullName evidence="2">Uncharacterized protein</fullName>
    </submittedName>
</protein>
<dbReference type="AlphaFoldDB" id="A0A426YS80"/>
<reference evidence="2 3" key="1">
    <citation type="journal article" date="2014" name="Agronomy (Basel)">
        <title>A Draft Genome Sequence for Ensete ventricosum, the Drought-Tolerant Tree Against Hunger.</title>
        <authorList>
            <person name="Harrison J."/>
            <person name="Moore K.A."/>
            <person name="Paszkiewicz K."/>
            <person name="Jones T."/>
            <person name="Grant M."/>
            <person name="Ambacheew D."/>
            <person name="Muzemil S."/>
            <person name="Studholme D.J."/>
        </authorList>
    </citation>
    <scope>NUCLEOTIDE SEQUENCE [LARGE SCALE GENOMIC DNA]</scope>
</reference>
<feature type="compositionally biased region" description="Basic and acidic residues" evidence="1">
    <location>
        <begin position="64"/>
        <end position="73"/>
    </location>
</feature>
<feature type="compositionally biased region" description="Basic residues" evidence="1">
    <location>
        <begin position="39"/>
        <end position="63"/>
    </location>
</feature>
<dbReference type="EMBL" id="AMZH03010515">
    <property type="protein sequence ID" value="RRT54596.1"/>
    <property type="molecule type" value="Genomic_DNA"/>
</dbReference>
<evidence type="ECO:0000256" key="1">
    <source>
        <dbReference type="SAM" id="MobiDB-lite"/>
    </source>
</evidence>
<proteinExistence type="predicted"/>
<feature type="region of interest" description="Disordered" evidence="1">
    <location>
        <begin position="39"/>
        <end position="73"/>
    </location>
</feature>
<gene>
    <name evidence="2" type="ORF">B296_00049071</name>
</gene>
<name>A0A426YS80_ENSVE</name>
<evidence type="ECO:0000313" key="2">
    <source>
        <dbReference type="EMBL" id="RRT54596.1"/>
    </source>
</evidence>
<comment type="caution">
    <text evidence="2">The sequence shown here is derived from an EMBL/GenBank/DDBJ whole genome shotgun (WGS) entry which is preliminary data.</text>
</comment>